<evidence type="ECO:0000313" key="2">
    <source>
        <dbReference type="Proteomes" id="UP000317243"/>
    </source>
</evidence>
<gene>
    <name evidence="1" type="primary">ybdK_1</name>
    <name evidence="1" type="ORF">KOR42_16450</name>
</gene>
<name>A0A5C5X8S4_9PLAN</name>
<dbReference type="GO" id="GO:0004357">
    <property type="term" value="F:glutamate-cysteine ligase activity"/>
    <property type="evidence" value="ECO:0007669"/>
    <property type="project" value="InterPro"/>
</dbReference>
<dbReference type="RefSeq" id="WP_197440963.1">
    <property type="nucleotide sequence ID" value="NZ_SIHI01000001.1"/>
</dbReference>
<protein>
    <submittedName>
        <fullName evidence="1">Carboxylate-amine ligase YbdK</fullName>
    </submittedName>
</protein>
<proteinExistence type="predicted"/>
<dbReference type="InterPro" id="IPR014746">
    <property type="entry name" value="Gln_synth/guanido_kin_cat_dom"/>
</dbReference>
<dbReference type="EMBL" id="SIHI01000001">
    <property type="protein sequence ID" value="TWT58272.1"/>
    <property type="molecule type" value="Genomic_DNA"/>
</dbReference>
<dbReference type="AlphaFoldDB" id="A0A5C5X8S4"/>
<organism evidence="1 2">
    <name type="scientific">Thalassoglobus neptunius</name>
    <dbReference type="NCBI Taxonomy" id="1938619"/>
    <lineage>
        <taxon>Bacteria</taxon>
        <taxon>Pseudomonadati</taxon>
        <taxon>Planctomycetota</taxon>
        <taxon>Planctomycetia</taxon>
        <taxon>Planctomycetales</taxon>
        <taxon>Planctomycetaceae</taxon>
        <taxon>Thalassoglobus</taxon>
    </lineage>
</organism>
<keyword evidence="1" id="KW-0436">Ligase</keyword>
<dbReference type="InterPro" id="IPR006336">
    <property type="entry name" value="GCS2"/>
</dbReference>
<dbReference type="Gene3D" id="3.30.590.20">
    <property type="match status" value="1"/>
</dbReference>
<dbReference type="InterPro" id="IPR050141">
    <property type="entry name" value="GCL_type2/YbdK_subfam"/>
</dbReference>
<reference evidence="1 2" key="1">
    <citation type="submission" date="2019-02" db="EMBL/GenBank/DDBJ databases">
        <title>Deep-cultivation of Planctomycetes and their phenomic and genomic characterization uncovers novel biology.</title>
        <authorList>
            <person name="Wiegand S."/>
            <person name="Jogler M."/>
            <person name="Boedeker C."/>
            <person name="Pinto D."/>
            <person name="Vollmers J."/>
            <person name="Rivas-Marin E."/>
            <person name="Kohn T."/>
            <person name="Peeters S.H."/>
            <person name="Heuer A."/>
            <person name="Rast P."/>
            <person name="Oberbeckmann S."/>
            <person name="Bunk B."/>
            <person name="Jeske O."/>
            <person name="Meyerdierks A."/>
            <person name="Storesund J.E."/>
            <person name="Kallscheuer N."/>
            <person name="Luecker S."/>
            <person name="Lage O.M."/>
            <person name="Pohl T."/>
            <person name="Merkel B.J."/>
            <person name="Hornburger P."/>
            <person name="Mueller R.-W."/>
            <person name="Bruemmer F."/>
            <person name="Labrenz M."/>
            <person name="Spormann A.M."/>
            <person name="Op Den Camp H."/>
            <person name="Overmann J."/>
            <person name="Amann R."/>
            <person name="Jetten M.S.M."/>
            <person name="Mascher T."/>
            <person name="Medema M.H."/>
            <person name="Devos D.P."/>
            <person name="Kaster A.-K."/>
            <person name="Ovreas L."/>
            <person name="Rohde M."/>
            <person name="Galperin M.Y."/>
            <person name="Jogler C."/>
        </authorList>
    </citation>
    <scope>NUCLEOTIDE SEQUENCE [LARGE SCALE GENOMIC DNA]</scope>
    <source>
        <strain evidence="1 2">KOR42</strain>
    </source>
</reference>
<dbReference type="SUPFAM" id="SSF55931">
    <property type="entry name" value="Glutamine synthetase/guanido kinase"/>
    <property type="match status" value="1"/>
</dbReference>
<evidence type="ECO:0000313" key="1">
    <source>
        <dbReference type="EMBL" id="TWT58272.1"/>
    </source>
</evidence>
<dbReference type="GO" id="GO:0042398">
    <property type="term" value="P:modified amino acid biosynthetic process"/>
    <property type="evidence" value="ECO:0007669"/>
    <property type="project" value="InterPro"/>
</dbReference>
<keyword evidence="2" id="KW-1185">Reference proteome</keyword>
<dbReference type="Proteomes" id="UP000317243">
    <property type="component" value="Unassembled WGS sequence"/>
</dbReference>
<accession>A0A5C5X8S4</accession>
<comment type="caution">
    <text evidence="1">The sequence shown here is derived from an EMBL/GenBank/DDBJ whole genome shotgun (WGS) entry which is preliminary data.</text>
</comment>
<dbReference type="PANTHER" id="PTHR36510">
    <property type="entry name" value="GLUTAMATE--CYSTEINE LIGASE 2-RELATED"/>
    <property type="match status" value="1"/>
</dbReference>
<dbReference type="Pfam" id="PF04107">
    <property type="entry name" value="GCS2"/>
    <property type="match status" value="1"/>
</dbReference>
<dbReference type="PANTHER" id="PTHR36510:SF1">
    <property type="entry name" value="GLUTAMATE--CYSTEINE LIGASE 2-RELATED"/>
    <property type="match status" value="1"/>
</dbReference>
<sequence>MTISPPLHLFEAFGVELEYMIVDAETLDVLPISDRLLHSEDDLPVSEVEHGDMAWSNELTHHVIEIKTNGPHPTLAPLATRFRNQIRQINSQLLSHNALLLPTAMHPWMNPERELHLWPYDYSPVYTAFHRVFNCNGHGWANLQSMHLNFPFADDEEFGKLHAAIRLILPLLPAIAASSPWCDGQKTGYLDSRLNSYVPNSRKVPSVTGDVIPEQAYTQEEYHRKILEPMYREIEPFDPDGLLQHEFLNARGVIARFDRNAIEIRLIDVQESPLSDIAIASLVTATLQRLVNESCTSISQQKEMEVASLRTILDQTIQDGERSVITDRNYLRQFGISEPQVTAQEVWCKLFEDSRKQISASHPDAIPSIELILKEGPLARRMLNALSEAPSIEELRTLFRSLAECLAEGRAFHGL</sequence>